<feature type="region of interest" description="Disordered" evidence="1">
    <location>
        <begin position="137"/>
        <end position="159"/>
    </location>
</feature>
<feature type="region of interest" description="Disordered" evidence="1">
    <location>
        <begin position="407"/>
        <end position="457"/>
    </location>
</feature>
<feature type="compositionally biased region" description="Basic and acidic residues" evidence="1">
    <location>
        <begin position="366"/>
        <end position="375"/>
    </location>
</feature>
<feature type="compositionally biased region" description="Polar residues" evidence="1">
    <location>
        <begin position="631"/>
        <end position="642"/>
    </location>
</feature>
<feature type="region of interest" description="Disordered" evidence="1">
    <location>
        <begin position="184"/>
        <end position="214"/>
    </location>
</feature>
<feature type="compositionally biased region" description="Polar residues" evidence="1">
    <location>
        <begin position="908"/>
        <end position="918"/>
    </location>
</feature>
<feature type="compositionally biased region" description="Low complexity" evidence="1">
    <location>
        <begin position="859"/>
        <end position="869"/>
    </location>
</feature>
<feature type="compositionally biased region" description="Basic and acidic residues" evidence="1">
    <location>
        <begin position="725"/>
        <end position="741"/>
    </location>
</feature>
<feature type="region of interest" description="Disordered" evidence="1">
    <location>
        <begin position="298"/>
        <end position="375"/>
    </location>
</feature>
<feature type="compositionally biased region" description="Basic and acidic residues" evidence="1">
    <location>
        <begin position="616"/>
        <end position="630"/>
    </location>
</feature>
<feature type="compositionally biased region" description="Polar residues" evidence="1">
    <location>
        <begin position="1143"/>
        <end position="1164"/>
    </location>
</feature>
<keyword evidence="3" id="KW-1185">Reference proteome</keyword>
<reference evidence="2" key="1">
    <citation type="submission" date="2023-06" db="EMBL/GenBank/DDBJ databases">
        <authorList>
            <person name="Noh H."/>
        </authorList>
    </citation>
    <scope>NUCLEOTIDE SEQUENCE</scope>
    <source>
        <strain evidence="2">DUCC20226</strain>
    </source>
</reference>
<dbReference type="EMBL" id="JAUJFL010000006">
    <property type="protein sequence ID" value="KAK2600927.1"/>
    <property type="molecule type" value="Genomic_DNA"/>
</dbReference>
<dbReference type="Proteomes" id="UP001265746">
    <property type="component" value="Unassembled WGS sequence"/>
</dbReference>
<feature type="compositionally biased region" description="Basic and acidic residues" evidence="1">
    <location>
        <begin position="663"/>
        <end position="676"/>
    </location>
</feature>
<protein>
    <submittedName>
        <fullName evidence="2">Uncharacterized protein</fullName>
    </submittedName>
</protein>
<feature type="region of interest" description="Disordered" evidence="1">
    <location>
        <begin position="845"/>
        <end position="954"/>
    </location>
</feature>
<comment type="caution">
    <text evidence="2">The sequence shown here is derived from an EMBL/GenBank/DDBJ whole genome shotgun (WGS) entry which is preliminary data.</text>
</comment>
<evidence type="ECO:0000256" key="1">
    <source>
        <dbReference type="SAM" id="MobiDB-lite"/>
    </source>
</evidence>
<feature type="compositionally biased region" description="Basic residues" evidence="1">
    <location>
        <begin position="882"/>
        <end position="894"/>
    </location>
</feature>
<evidence type="ECO:0000313" key="2">
    <source>
        <dbReference type="EMBL" id="KAK2600927.1"/>
    </source>
</evidence>
<feature type="compositionally biased region" description="Low complexity" evidence="1">
    <location>
        <begin position="1221"/>
        <end position="1232"/>
    </location>
</feature>
<organism evidence="2 3">
    <name type="scientific">Phomopsis amygdali</name>
    <name type="common">Fusicoccum amygdali</name>
    <dbReference type="NCBI Taxonomy" id="1214568"/>
    <lineage>
        <taxon>Eukaryota</taxon>
        <taxon>Fungi</taxon>
        <taxon>Dikarya</taxon>
        <taxon>Ascomycota</taxon>
        <taxon>Pezizomycotina</taxon>
        <taxon>Sordariomycetes</taxon>
        <taxon>Sordariomycetidae</taxon>
        <taxon>Diaporthales</taxon>
        <taxon>Diaporthaceae</taxon>
        <taxon>Diaporthe</taxon>
    </lineage>
</organism>
<feature type="compositionally biased region" description="Basic and acidic residues" evidence="1">
    <location>
        <begin position="300"/>
        <end position="312"/>
    </location>
</feature>
<accession>A0AAD9VZD0</accession>
<gene>
    <name evidence="2" type="ORF">N8I77_010422</name>
</gene>
<feature type="region of interest" description="Disordered" evidence="1">
    <location>
        <begin position="576"/>
        <end position="741"/>
    </location>
</feature>
<feature type="compositionally biased region" description="Basic and acidic residues" evidence="1">
    <location>
        <begin position="643"/>
        <end position="653"/>
    </location>
</feature>
<feature type="region of interest" description="Disordered" evidence="1">
    <location>
        <begin position="380"/>
        <end position="399"/>
    </location>
</feature>
<feature type="compositionally biased region" description="Basic and acidic residues" evidence="1">
    <location>
        <begin position="1028"/>
        <end position="1040"/>
    </location>
</feature>
<feature type="compositionally biased region" description="Basic and acidic residues" evidence="1">
    <location>
        <begin position="427"/>
        <end position="451"/>
    </location>
</feature>
<feature type="compositionally biased region" description="Basic and acidic residues" evidence="1">
    <location>
        <begin position="1110"/>
        <end position="1121"/>
    </location>
</feature>
<feature type="compositionally biased region" description="Basic and acidic residues" evidence="1">
    <location>
        <begin position="514"/>
        <end position="537"/>
    </location>
</feature>
<sequence length="1316" mass="145265">MYIYELDAHGHTAPAEDRRISLSSLDSDENSFATAAESRTNSGLGVANSGITRPMTTSQLTPATALSSNWPGGILRRIDIRVESKELPEPRSDAVARPQSRPFPLGVPGERRRTSEGEDEAWGEMAAFLRNVTPPPTNFMSVPSEPYSPTTVSSRSSIRRRNIKKKKGTLRRCLSFLRGASRQKKVLRKPSVKQSVRPASPPLTHSPARKYKKRPPRIKLPDSAISGRTVDGHRHIAISIPIEHAHLGAEPRLRFPRTERRTKSMPVVELNPAFYSDVNIRPMTAFVNEPHIGTQLGPVAEERESLSSRSWERSSQGGLDEARKVRLASRHTFGTVQEELSRPNTSSMSPPKTPRRISDESWSPRTSDETRESMHRQALAALQRPKTAPRPISGQSGYSFRSFASASPASKVSYPMRKSSLHPQGPENRRSRARSDSDQRAQHEHSRDSSRDQCTLQESIFSEPSFLESYGTVASGSEVELGVIKEARRAKRFSGSAEIVDTPPRTSLEAGEASGREAARAAAAKEKKRSSGQESKRSSGHSKRSSKRSSKGSSKRSSLPIEEEDEYEAFAKARNSTATVLFNPEVKKVDESITTQPRPRIKSVEIVVETPTDATFPREEVKSKDKESSAAREQSSEGLEQESTGKGKEKEQVLQESPMPEFSAEKDPKGKGKEKAVSPALEAAKEDDPKSDAKTQKEETAQSPLPSPKQRKERKKSTILTRSQRIAELKRALDMPGSEPKDLVWRRLSVSSDGSSNSTEKEVKSDPKDIYVHVPVVPENNPYSLKTTTGRFGLSAVMTVADVKPSSPLMASPVLGIEKKNSLPLSVSSPGTVATVVMTSPVPPFHGLGSVTPPDSPPRSRSSSSPISSLETQTQATALKHPPLKRLGSLRRRPSIPGRQSPALSGRVSPSMQESTPRPKTAGKGRLASRKDFHGGRLSPASPEQGEASTSVLKMSRSEIFDRYEALREKQTRDMEKRLERLERNGEYWLTSMLPLLKDMSQTLGHLAMSKGKEDDRQAEGPSVKTARRPETSYHLDGRQSRFGGRYDDEEAGPSTRRRYIPGDDSFESDEEIMRHPFVPTDRSRANTGVSERSRRLYLLDEHPDLGHRVDDYERAADGRRTRSHSRHRRSQTADVQKPPQARTLSGTTTMIDSSGARTSSMGTVSRAPAANNDHPPVPQRLQGEVDVELERIKRMERLNERIDSHIHGLSLELGRRRRGVSPPSSSRRSGVLARHESRSEVSLATYAAPDESGGRAYYSGMHTVEPIMRELQFAGSRLSLESSGSVGFDGDSEVRRLREGPRAVIGFGAFGGYGL</sequence>
<feature type="region of interest" description="Disordered" evidence="1">
    <location>
        <begin position="1215"/>
        <end position="1239"/>
    </location>
</feature>
<feature type="region of interest" description="Disordered" evidence="1">
    <location>
        <begin position="31"/>
        <end position="58"/>
    </location>
</feature>
<feature type="compositionally biased region" description="Basic residues" evidence="1">
    <location>
        <begin position="1122"/>
        <end position="1131"/>
    </location>
</feature>
<feature type="region of interest" description="Disordered" evidence="1">
    <location>
        <begin position="1110"/>
        <end position="1184"/>
    </location>
</feature>
<feature type="region of interest" description="Disordered" evidence="1">
    <location>
        <begin position="1009"/>
        <end position="1067"/>
    </location>
</feature>
<feature type="region of interest" description="Disordered" evidence="1">
    <location>
        <begin position="86"/>
        <end position="119"/>
    </location>
</feature>
<proteinExistence type="predicted"/>
<name>A0AAD9VZD0_PHOAM</name>
<evidence type="ECO:0000313" key="3">
    <source>
        <dbReference type="Proteomes" id="UP001265746"/>
    </source>
</evidence>
<feature type="region of interest" description="Disordered" evidence="1">
    <location>
        <begin position="488"/>
        <end position="564"/>
    </location>
</feature>
<feature type="compositionally biased region" description="Basic residues" evidence="1">
    <location>
        <begin position="538"/>
        <end position="554"/>
    </location>
</feature>
<feature type="compositionally biased region" description="Basic and acidic residues" evidence="1">
    <location>
        <begin position="683"/>
        <end position="700"/>
    </location>
</feature>